<keyword evidence="3" id="KW-1185">Reference proteome</keyword>
<protein>
    <recommendedName>
        <fullName evidence="4">DUF3558 domain-containing protein</fullName>
    </recommendedName>
</protein>
<sequence length="114" mass="11132">MITAGAATALPATVGAWAGPSSSTGPGTIYTQGNSTVIVSFLAGSSFNGVAANVSEQQTSTAAGICGSTSVASNLTCYLRTADGVLNLSADAGDTPLPQLVNFADELTSTLGTT</sequence>
<dbReference type="Proteomes" id="UP000306985">
    <property type="component" value="Unassembled WGS sequence"/>
</dbReference>
<evidence type="ECO:0000313" key="2">
    <source>
        <dbReference type="EMBL" id="TKV58379.1"/>
    </source>
</evidence>
<dbReference type="AlphaFoldDB" id="A0A4U6QEI3"/>
<organism evidence="2 3">
    <name type="scientific">Nakamurella flava</name>
    <dbReference type="NCBI Taxonomy" id="2576308"/>
    <lineage>
        <taxon>Bacteria</taxon>
        <taxon>Bacillati</taxon>
        <taxon>Actinomycetota</taxon>
        <taxon>Actinomycetes</taxon>
        <taxon>Nakamurellales</taxon>
        <taxon>Nakamurellaceae</taxon>
        <taxon>Nakamurella</taxon>
    </lineage>
</organism>
<dbReference type="EMBL" id="SZZH01000003">
    <property type="protein sequence ID" value="TKV58379.1"/>
    <property type="molecule type" value="Genomic_DNA"/>
</dbReference>
<dbReference type="RefSeq" id="WP_137450042.1">
    <property type="nucleotide sequence ID" value="NZ_SZZH01000003.1"/>
</dbReference>
<feature type="signal peptide" evidence="1">
    <location>
        <begin position="1"/>
        <end position="18"/>
    </location>
</feature>
<evidence type="ECO:0000256" key="1">
    <source>
        <dbReference type="SAM" id="SignalP"/>
    </source>
</evidence>
<proteinExistence type="predicted"/>
<keyword evidence="1" id="KW-0732">Signal</keyword>
<gene>
    <name evidence="2" type="ORF">FDO65_12465</name>
</gene>
<reference evidence="2 3" key="1">
    <citation type="submission" date="2019-05" db="EMBL/GenBank/DDBJ databases">
        <title>Nakamurella sp. N5BH11, whole genome shotgun sequence.</title>
        <authorList>
            <person name="Tuo L."/>
        </authorList>
    </citation>
    <scope>NUCLEOTIDE SEQUENCE [LARGE SCALE GENOMIC DNA]</scope>
    <source>
        <strain evidence="2 3">N5BH11</strain>
    </source>
</reference>
<comment type="caution">
    <text evidence="2">The sequence shown here is derived from an EMBL/GenBank/DDBJ whole genome shotgun (WGS) entry which is preliminary data.</text>
</comment>
<accession>A0A4U6QEI3</accession>
<dbReference type="OrthoDB" id="4869856at2"/>
<feature type="chain" id="PRO_5038992366" description="DUF3558 domain-containing protein" evidence="1">
    <location>
        <begin position="19"/>
        <end position="114"/>
    </location>
</feature>
<evidence type="ECO:0000313" key="3">
    <source>
        <dbReference type="Proteomes" id="UP000306985"/>
    </source>
</evidence>
<name>A0A4U6QEI3_9ACTN</name>
<evidence type="ECO:0008006" key="4">
    <source>
        <dbReference type="Google" id="ProtNLM"/>
    </source>
</evidence>